<protein>
    <recommendedName>
        <fullName evidence="3">Sulfotransferase domain-containing protein</fullName>
    </recommendedName>
</protein>
<dbReference type="EMBL" id="JAEAOA010001512">
    <property type="protein sequence ID" value="KAK3595800.1"/>
    <property type="molecule type" value="Genomic_DNA"/>
</dbReference>
<evidence type="ECO:0000256" key="2">
    <source>
        <dbReference type="ARBA" id="ARBA00022679"/>
    </source>
</evidence>
<feature type="domain" description="Sulfotransferase" evidence="3">
    <location>
        <begin position="46"/>
        <end position="289"/>
    </location>
</feature>
<dbReference type="Pfam" id="PF00685">
    <property type="entry name" value="Sulfotransfer_1"/>
    <property type="match status" value="1"/>
</dbReference>
<accession>A0AAE0W0H2</accession>
<sequence length="296" mass="34726">MSAPLVDRDGFTINANKYGDFYISPFQEIGKHQELLSNLPKLKCYDDDVFLCGYGKSGTHWLWEICNKIMYGTVDTLAESKMKAMLEARLTKEIDSLPSPRLLNSHLPPAMLPVEMFQKKCKILFLVRDPRDVSVSLFHHFKFCRLEDYNGPWENFLEMFLDGKVPFGRILEYIQLWESFLQQNREIPLLVVHYEDLKQNIVDGIKRVSEFLEIPLEESLVQKIATNVDFQHLKQNEHLIYPEEMKKILFKDAQSSLFRKGIVGDWKNHFTDAQSVAFNARFQEQMKKSRFLSRYA</sequence>
<name>A0AAE0W0H2_9BIVA</name>
<comment type="similarity">
    <text evidence="1">Belongs to the sulfotransferase 1 family.</text>
</comment>
<evidence type="ECO:0000259" key="3">
    <source>
        <dbReference type="Pfam" id="PF00685"/>
    </source>
</evidence>
<dbReference type="Proteomes" id="UP001195483">
    <property type="component" value="Unassembled WGS sequence"/>
</dbReference>
<dbReference type="Gene3D" id="3.40.50.300">
    <property type="entry name" value="P-loop containing nucleotide triphosphate hydrolases"/>
    <property type="match status" value="1"/>
</dbReference>
<dbReference type="InterPro" id="IPR027417">
    <property type="entry name" value="P-loop_NTPase"/>
</dbReference>
<proteinExistence type="inferred from homology"/>
<dbReference type="InterPro" id="IPR000863">
    <property type="entry name" value="Sulfotransferase_dom"/>
</dbReference>
<evidence type="ECO:0000313" key="4">
    <source>
        <dbReference type="EMBL" id="KAK3595800.1"/>
    </source>
</evidence>
<dbReference type="SUPFAM" id="SSF52540">
    <property type="entry name" value="P-loop containing nucleoside triphosphate hydrolases"/>
    <property type="match status" value="1"/>
</dbReference>
<reference evidence="4" key="1">
    <citation type="journal article" date="2021" name="Genome Biol. Evol.">
        <title>A High-Quality Reference Genome for a Parasitic Bivalve with Doubly Uniparental Inheritance (Bivalvia: Unionida).</title>
        <authorList>
            <person name="Smith C.H."/>
        </authorList>
    </citation>
    <scope>NUCLEOTIDE SEQUENCE</scope>
    <source>
        <strain evidence="4">CHS0354</strain>
    </source>
</reference>
<organism evidence="4 5">
    <name type="scientific">Potamilus streckersoni</name>
    <dbReference type="NCBI Taxonomy" id="2493646"/>
    <lineage>
        <taxon>Eukaryota</taxon>
        <taxon>Metazoa</taxon>
        <taxon>Spiralia</taxon>
        <taxon>Lophotrochozoa</taxon>
        <taxon>Mollusca</taxon>
        <taxon>Bivalvia</taxon>
        <taxon>Autobranchia</taxon>
        <taxon>Heteroconchia</taxon>
        <taxon>Palaeoheterodonta</taxon>
        <taxon>Unionida</taxon>
        <taxon>Unionoidea</taxon>
        <taxon>Unionidae</taxon>
        <taxon>Ambleminae</taxon>
        <taxon>Lampsilini</taxon>
        <taxon>Potamilus</taxon>
    </lineage>
</organism>
<dbReference type="GO" id="GO:0008146">
    <property type="term" value="F:sulfotransferase activity"/>
    <property type="evidence" value="ECO:0007669"/>
    <property type="project" value="InterPro"/>
</dbReference>
<evidence type="ECO:0000313" key="5">
    <source>
        <dbReference type="Proteomes" id="UP001195483"/>
    </source>
</evidence>
<gene>
    <name evidence="4" type="ORF">CHS0354_025439</name>
</gene>
<dbReference type="AlphaFoldDB" id="A0AAE0W0H2"/>
<dbReference type="PANTHER" id="PTHR11783">
    <property type="entry name" value="SULFOTRANSFERASE SULT"/>
    <property type="match status" value="1"/>
</dbReference>
<comment type="caution">
    <text evidence="4">The sequence shown here is derived from an EMBL/GenBank/DDBJ whole genome shotgun (WGS) entry which is preliminary data.</text>
</comment>
<keyword evidence="2" id="KW-0808">Transferase</keyword>
<reference evidence="4" key="3">
    <citation type="submission" date="2023-05" db="EMBL/GenBank/DDBJ databases">
        <authorList>
            <person name="Smith C.H."/>
        </authorList>
    </citation>
    <scope>NUCLEOTIDE SEQUENCE</scope>
    <source>
        <strain evidence="4">CHS0354</strain>
        <tissue evidence="4">Mantle</tissue>
    </source>
</reference>
<keyword evidence="5" id="KW-1185">Reference proteome</keyword>
<evidence type="ECO:0000256" key="1">
    <source>
        <dbReference type="ARBA" id="ARBA00005771"/>
    </source>
</evidence>
<reference evidence="4" key="2">
    <citation type="journal article" date="2021" name="Genome Biol. Evol.">
        <title>Developing a high-quality reference genome for a parasitic bivalve with doubly uniparental inheritance (Bivalvia: Unionida).</title>
        <authorList>
            <person name="Smith C.H."/>
        </authorList>
    </citation>
    <scope>NUCLEOTIDE SEQUENCE</scope>
    <source>
        <strain evidence="4">CHS0354</strain>
        <tissue evidence="4">Mantle</tissue>
    </source>
</reference>